<dbReference type="Pfam" id="PF07963">
    <property type="entry name" value="N_methyl"/>
    <property type="match status" value="1"/>
</dbReference>
<dbReference type="PROSITE" id="PS00409">
    <property type="entry name" value="PROKAR_NTER_METHYL"/>
    <property type="match status" value="1"/>
</dbReference>
<evidence type="ECO:0000256" key="2">
    <source>
        <dbReference type="ARBA" id="ARBA00023287"/>
    </source>
</evidence>
<keyword evidence="5" id="KW-1185">Reference proteome</keyword>
<keyword evidence="3" id="KW-0472">Membrane</keyword>
<sequence>MDNEKGFTLIEVVASIVILTLLLTSFLSLLMVAAKSTQVSKEIIDYTLVAQTEVETVYQAAQKALKSNHQTILVDDLEYRLSLDQGSRVIYEKTTEQAFIQLTLSDYEDNSVLNETLSGLKVEVLSLEDSSEGAQIESIIEWGKNHE</sequence>
<name>A0A0U2N4E4_9BACL</name>
<evidence type="ECO:0000256" key="3">
    <source>
        <dbReference type="SAM" id="Phobius"/>
    </source>
</evidence>
<dbReference type="STRING" id="200991.AUC31_06040"/>
<evidence type="ECO:0000313" key="5">
    <source>
        <dbReference type="Proteomes" id="UP000067683"/>
    </source>
</evidence>
<dbReference type="KEGG" id="prt:AUC31_06040"/>
<evidence type="ECO:0008006" key="6">
    <source>
        <dbReference type="Google" id="ProtNLM"/>
    </source>
</evidence>
<dbReference type="Proteomes" id="UP000067683">
    <property type="component" value="Chromosome"/>
</dbReference>
<feature type="transmembrane region" description="Helical" evidence="3">
    <location>
        <begin position="12"/>
        <end position="34"/>
    </location>
</feature>
<dbReference type="AlphaFoldDB" id="A0A0U2N4E4"/>
<gene>
    <name evidence="4" type="ORF">AUC31_06040</name>
</gene>
<dbReference type="GO" id="GO:0030420">
    <property type="term" value="P:establishment of competence for transformation"/>
    <property type="evidence" value="ECO:0007669"/>
    <property type="project" value="UniProtKB-KW"/>
</dbReference>
<protein>
    <recommendedName>
        <fullName evidence="6">Prepilin-type N-terminal cleavage/methylation domain-containing protein</fullName>
    </recommendedName>
</protein>
<reference evidence="4" key="1">
    <citation type="submission" date="2016-01" db="EMBL/GenBank/DDBJ databases">
        <title>Complete genome of Planococcus rifietoensis type strain M8.</title>
        <authorList>
            <person name="See-Too W.S."/>
        </authorList>
    </citation>
    <scope>NUCLEOTIDE SEQUENCE [LARGE SCALE GENOMIC DNA]</scope>
    <source>
        <strain evidence="4">M8</strain>
    </source>
</reference>
<accession>A0A0U2N4E4</accession>
<keyword evidence="2" id="KW-0178">Competence</keyword>
<evidence type="ECO:0000256" key="1">
    <source>
        <dbReference type="ARBA" id="ARBA00004241"/>
    </source>
</evidence>
<organism evidence="4 5">
    <name type="scientific">Planococcus rifietoensis</name>
    <dbReference type="NCBI Taxonomy" id="200991"/>
    <lineage>
        <taxon>Bacteria</taxon>
        <taxon>Bacillati</taxon>
        <taxon>Bacillota</taxon>
        <taxon>Bacilli</taxon>
        <taxon>Bacillales</taxon>
        <taxon>Caryophanaceae</taxon>
        <taxon>Planococcus</taxon>
    </lineage>
</organism>
<dbReference type="RefSeq" id="WP_058381516.1">
    <property type="nucleotide sequence ID" value="NZ_CP013659.2"/>
</dbReference>
<dbReference type="GO" id="GO:0009986">
    <property type="term" value="C:cell surface"/>
    <property type="evidence" value="ECO:0007669"/>
    <property type="project" value="UniProtKB-SubCell"/>
</dbReference>
<dbReference type="OrthoDB" id="2456766at2"/>
<dbReference type="InterPro" id="IPR012902">
    <property type="entry name" value="N_methyl_site"/>
</dbReference>
<dbReference type="NCBIfam" id="TIGR02532">
    <property type="entry name" value="IV_pilin_GFxxxE"/>
    <property type="match status" value="1"/>
</dbReference>
<proteinExistence type="predicted"/>
<comment type="subcellular location">
    <subcellularLocation>
        <location evidence="1">Cell surface</location>
    </subcellularLocation>
</comment>
<dbReference type="EMBL" id="CP013659">
    <property type="protein sequence ID" value="ALS74809.1"/>
    <property type="molecule type" value="Genomic_DNA"/>
</dbReference>
<keyword evidence="3" id="KW-0812">Transmembrane</keyword>
<keyword evidence="3" id="KW-1133">Transmembrane helix</keyword>
<evidence type="ECO:0000313" key="4">
    <source>
        <dbReference type="EMBL" id="ALS74809.1"/>
    </source>
</evidence>